<feature type="compositionally biased region" description="Low complexity" evidence="15">
    <location>
        <begin position="501"/>
        <end position="511"/>
    </location>
</feature>
<evidence type="ECO:0000256" key="11">
    <source>
        <dbReference type="ARBA" id="ARBA00023242"/>
    </source>
</evidence>
<dbReference type="Pfam" id="PF09750">
    <property type="entry name" value="DRY_EERY"/>
    <property type="match status" value="1"/>
</dbReference>
<evidence type="ECO:0000313" key="19">
    <source>
        <dbReference type="Proteomes" id="UP000001555"/>
    </source>
</evidence>
<feature type="region of interest" description="Disordered" evidence="15">
    <location>
        <begin position="427"/>
        <end position="559"/>
    </location>
</feature>
<dbReference type="Pfam" id="PF01805">
    <property type="entry name" value="Surp"/>
    <property type="match status" value="2"/>
</dbReference>
<evidence type="ECO:0000256" key="7">
    <source>
        <dbReference type="ARBA" id="ARBA00022990"/>
    </source>
</evidence>
<evidence type="ECO:0000256" key="14">
    <source>
        <dbReference type="ARBA" id="ARBA00079562"/>
    </source>
</evidence>
<dbReference type="GO" id="GO:0003723">
    <property type="term" value="F:RNA binding"/>
    <property type="evidence" value="ECO:0007669"/>
    <property type="project" value="UniProtKB-KW"/>
</dbReference>
<dbReference type="InParanoid" id="B7QG31"/>
<dbReference type="SMART" id="SM01141">
    <property type="entry name" value="DRY_EERY"/>
    <property type="match status" value="1"/>
</dbReference>
<keyword evidence="10" id="KW-0508">mRNA splicing</keyword>
<dbReference type="EMBL" id="ABJB010520642">
    <property type="status" value="NOT_ANNOTATED_CDS"/>
    <property type="molecule type" value="Genomic_DNA"/>
</dbReference>
<evidence type="ECO:0000256" key="2">
    <source>
        <dbReference type="ARBA" id="ARBA00022491"/>
    </source>
</evidence>
<reference evidence="17 19" key="1">
    <citation type="submission" date="2008-03" db="EMBL/GenBank/DDBJ databases">
        <title>Annotation of Ixodes scapularis.</title>
        <authorList>
            <consortium name="Ixodes scapularis Genome Project Consortium"/>
            <person name="Caler E."/>
            <person name="Hannick L.I."/>
            <person name="Bidwell S."/>
            <person name="Joardar V."/>
            <person name="Thiagarajan M."/>
            <person name="Amedeo P."/>
            <person name="Galinsky K.J."/>
            <person name="Schobel S."/>
            <person name="Inman J."/>
            <person name="Hostetler J."/>
            <person name="Miller J."/>
            <person name="Hammond M."/>
            <person name="Megy K."/>
            <person name="Lawson D."/>
            <person name="Kodira C."/>
            <person name="Sutton G."/>
            <person name="Meyer J."/>
            <person name="Hill C.A."/>
            <person name="Birren B."/>
            <person name="Nene V."/>
            <person name="Collins F."/>
            <person name="Alarcon-Chaidez F."/>
            <person name="Wikel S."/>
            <person name="Strausberg R."/>
        </authorList>
    </citation>
    <scope>NUCLEOTIDE SEQUENCE [LARGE SCALE GENOMIC DNA]</scope>
    <source>
        <strain evidence="19">Wikel</strain>
        <strain evidence="17">Wikel colony</strain>
    </source>
</reference>
<dbReference type="PaxDb" id="6945-B7QG31"/>
<evidence type="ECO:0000256" key="6">
    <source>
        <dbReference type="ARBA" id="ARBA00022884"/>
    </source>
</evidence>
<dbReference type="PANTHER" id="PTHR13161:SF15">
    <property type="entry name" value="SPLICING FACTOR, SUPPRESSOR OF WHITE-APRICOT HOMOLOG"/>
    <property type="match status" value="1"/>
</dbReference>
<evidence type="ECO:0000259" key="16">
    <source>
        <dbReference type="PROSITE" id="PS50128"/>
    </source>
</evidence>
<sequence>MAVAANGRTWAAGERNKPDEELLVFGYSCKLFRDNEKAMLIDRGKHLIPWMGDDSLMIDRYDARGYLNNVEEHEPKPGAVAAYMASLSEEERALEDLCEEERFLALFRDLHEESILHEEELKRLNVALNSDGTYKETPFSYDSENSAQELQDSRTVLRNFVGPSELVGRLLVHADTGVTASVFPVQPPTMKLHAIIEKTAVFVSQHGAQMEILVKTKQSSNPQFAFLAFDHPLNVYYRFLVEQIKCGTYIPVQQSSVNKIPLCTAFSTGNEDSDDDDDHYLHPSLFATSSPSLPILLPSQACHTGYAIPPPPDVQPIIDKMAMYVAKNGDDFETIVKSKGDKRFDFLLPDHEYHTYYVYKKQDYLSERMETSAETGTKAAAAAPTPVQGETEPTKESSASQQPASPVDTSLERKKRLAKFLSMIKESPASTGVAPPAVPPEAARVSSTTTSGEGRSSSSPTDSLPGSPTAPAPSSHRGRSRHSARDSGGNSSDGSPPPPLSKAASRKSSSSHSRHRSRSPGSRHRHSRHHRKAATSRSRSRERRHRKHHRSHPQGTKRS</sequence>
<dbReference type="VEuPathDB" id="VectorBase:ISCW022523"/>
<name>B7QG31_IXOSC</name>
<gene>
    <name evidence="17" type="ORF">IscW_ISCW022523</name>
</gene>
<keyword evidence="19" id="KW-1185">Reference proteome</keyword>
<protein>
    <recommendedName>
        <fullName evidence="12">Splicing factor, suppressor of white-apricot homolog</fullName>
    </recommendedName>
    <alternativeName>
        <fullName evidence="14">Splicing factor, arginine/serine-rich 8</fullName>
    </alternativeName>
    <alternativeName>
        <fullName evidence="13">Suppressor of white apricot protein homolog</fullName>
    </alternativeName>
</protein>
<dbReference type="VEuPathDB" id="VectorBase:ISCP_020502"/>
<dbReference type="Proteomes" id="UP000001555">
    <property type="component" value="Unassembled WGS sequence"/>
</dbReference>
<dbReference type="EMBL" id="ABJB010229871">
    <property type="status" value="NOT_ANNOTATED_CDS"/>
    <property type="molecule type" value="Genomic_DNA"/>
</dbReference>
<keyword evidence="7" id="KW-0007">Acetylation</keyword>
<comment type="subcellular location">
    <subcellularLocation>
        <location evidence="1">Nucleus</location>
    </subcellularLocation>
</comment>
<dbReference type="GO" id="GO:0000395">
    <property type="term" value="P:mRNA 5'-splice site recognition"/>
    <property type="evidence" value="ECO:0000318"/>
    <property type="project" value="GO_Central"/>
</dbReference>
<dbReference type="InterPro" id="IPR040397">
    <property type="entry name" value="SWAP"/>
</dbReference>
<dbReference type="VEuPathDB" id="VectorBase:ISCP_026396"/>
<reference evidence="18" key="2">
    <citation type="submission" date="2020-05" db="UniProtKB">
        <authorList>
            <consortium name="EnsemblMetazoa"/>
        </authorList>
    </citation>
    <scope>IDENTIFICATION</scope>
    <source>
        <strain evidence="18">wikel</strain>
    </source>
</reference>
<feature type="domain" description="SURP motif" evidence="16">
    <location>
        <begin position="195"/>
        <end position="237"/>
    </location>
</feature>
<dbReference type="SUPFAM" id="SSF109905">
    <property type="entry name" value="Surp module (SWAP domain)"/>
    <property type="match status" value="2"/>
</dbReference>
<dbReference type="InterPro" id="IPR019147">
    <property type="entry name" value="SWAP_N_domain"/>
</dbReference>
<evidence type="ECO:0000256" key="13">
    <source>
        <dbReference type="ARBA" id="ARBA00078360"/>
    </source>
</evidence>
<dbReference type="FunFam" id="1.10.10.790:FF:000003">
    <property type="entry name" value="Splicing factor, suppressor of white-apricot homolog"/>
    <property type="match status" value="1"/>
</dbReference>
<evidence type="ECO:0000256" key="8">
    <source>
        <dbReference type="ARBA" id="ARBA00023015"/>
    </source>
</evidence>
<dbReference type="EMBL" id="ABJB010022813">
    <property type="status" value="NOT_ANNOTATED_CDS"/>
    <property type="molecule type" value="Genomic_DNA"/>
</dbReference>
<dbReference type="InterPro" id="IPR000061">
    <property type="entry name" value="Surp"/>
</dbReference>
<keyword evidence="3" id="KW-0597">Phosphoprotein</keyword>
<keyword evidence="2" id="KW-0678">Repressor</keyword>
<keyword evidence="6" id="KW-0694">RNA-binding</keyword>
<dbReference type="PANTHER" id="PTHR13161">
    <property type="entry name" value="SPLICING FACTOR SUPPRESSOR OF WHITE APRICOT"/>
    <property type="match status" value="1"/>
</dbReference>
<feature type="non-terminal residue" evidence="17">
    <location>
        <position position="559"/>
    </location>
</feature>
<dbReference type="EMBL" id="DS928928">
    <property type="protein sequence ID" value="EEC17803.1"/>
    <property type="molecule type" value="Genomic_DNA"/>
</dbReference>
<feature type="domain" description="SURP motif" evidence="16">
    <location>
        <begin position="317"/>
        <end position="357"/>
    </location>
</feature>
<keyword evidence="8" id="KW-0805">Transcription regulation</keyword>
<evidence type="ECO:0000313" key="17">
    <source>
        <dbReference type="EMBL" id="EEC17803.1"/>
    </source>
</evidence>
<dbReference type="SMART" id="SM00648">
    <property type="entry name" value="SWAP"/>
    <property type="match status" value="2"/>
</dbReference>
<dbReference type="Gene3D" id="1.10.10.790">
    <property type="entry name" value="Surp module"/>
    <property type="match status" value="2"/>
</dbReference>
<dbReference type="HOGENOM" id="CLU_492285_0_0_1"/>
<dbReference type="STRING" id="6945.B7QG31"/>
<keyword evidence="5" id="KW-0677">Repeat</keyword>
<proteinExistence type="evidence at protein level"/>
<evidence type="ECO:0000256" key="1">
    <source>
        <dbReference type="ARBA" id="ARBA00004123"/>
    </source>
</evidence>
<dbReference type="EMBL" id="ABJB011126961">
    <property type="status" value="NOT_ANNOTATED_CDS"/>
    <property type="molecule type" value="Genomic_DNA"/>
</dbReference>
<dbReference type="VEuPathDB" id="VectorBase:ISCI022523"/>
<keyword evidence="11" id="KW-0539">Nucleus</keyword>
<keyword evidence="9" id="KW-0804">Transcription</keyword>
<evidence type="ECO:0000256" key="12">
    <source>
        <dbReference type="ARBA" id="ARBA00068355"/>
    </source>
</evidence>
<evidence type="ECO:0000256" key="10">
    <source>
        <dbReference type="ARBA" id="ARBA00023187"/>
    </source>
</evidence>
<dbReference type="OrthoDB" id="5836667at2759"/>
<evidence type="ECO:0000256" key="9">
    <source>
        <dbReference type="ARBA" id="ARBA00023163"/>
    </source>
</evidence>
<keyword evidence="20" id="KW-1267">Proteomics identification</keyword>
<dbReference type="InterPro" id="IPR035967">
    <property type="entry name" value="SWAP/Surp_sf"/>
</dbReference>
<evidence type="ECO:0007829" key="20">
    <source>
        <dbReference type="PeptideAtlas" id="B7QG31"/>
    </source>
</evidence>
<keyword evidence="4" id="KW-0507">mRNA processing</keyword>
<organism>
    <name type="scientific">Ixodes scapularis</name>
    <name type="common">Black-legged tick</name>
    <name type="synonym">Deer tick</name>
    <dbReference type="NCBI Taxonomy" id="6945"/>
    <lineage>
        <taxon>Eukaryota</taxon>
        <taxon>Metazoa</taxon>
        <taxon>Ecdysozoa</taxon>
        <taxon>Arthropoda</taxon>
        <taxon>Chelicerata</taxon>
        <taxon>Arachnida</taxon>
        <taxon>Acari</taxon>
        <taxon>Parasitiformes</taxon>
        <taxon>Ixodida</taxon>
        <taxon>Ixodoidea</taxon>
        <taxon>Ixodidae</taxon>
        <taxon>Ixodinae</taxon>
        <taxon>Ixodes</taxon>
    </lineage>
</organism>
<evidence type="ECO:0000256" key="15">
    <source>
        <dbReference type="SAM" id="MobiDB-lite"/>
    </source>
</evidence>
<dbReference type="AlphaFoldDB" id="B7QG31"/>
<evidence type="ECO:0000313" key="18">
    <source>
        <dbReference type="EnsemblMetazoa" id="ISCW022523-PA"/>
    </source>
</evidence>
<evidence type="ECO:0000256" key="4">
    <source>
        <dbReference type="ARBA" id="ARBA00022664"/>
    </source>
</evidence>
<dbReference type="EMBL" id="ABJB010468337">
    <property type="status" value="NOT_ANNOTATED_CDS"/>
    <property type="molecule type" value="Genomic_DNA"/>
</dbReference>
<feature type="compositionally biased region" description="Basic residues" evidence="15">
    <location>
        <begin position="512"/>
        <end position="559"/>
    </location>
</feature>
<dbReference type="PROSITE" id="PS50128">
    <property type="entry name" value="SURP"/>
    <property type="match status" value="2"/>
</dbReference>
<dbReference type="EMBL" id="ABJB010732775">
    <property type="status" value="NOT_ANNOTATED_CDS"/>
    <property type="molecule type" value="Genomic_DNA"/>
</dbReference>
<dbReference type="EMBL" id="ABJB010934064">
    <property type="status" value="NOT_ANNOTATED_CDS"/>
    <property type="molecule type" value="Genomic_DNA"/>
</dbReference>
<evidence type="ECO:0000256" key="5">
    <source>
        <dbReference type="ARBA" id="ARBA00022737"/>
    </source>
</evidence>
<accession>B7QG31</accession>
<evidence type="ECO:0000256" key="3">
    <source>
        <dbReference type="ARBA" id="ARBA00022553"/>
    </source>
</evidence>
<feature type="compositionally biased region" description="Polar residues" evidence="15">
    <location>
        <begin position="396"/>
        <end position="408"/>
    </location>
</feature>
<dbReference type="GO" id="GO:0005634">
    <property type="term" value="C:nucleus"/>
    <property type="evidence" value="ECO:0007669"/>
    <property type="project" value="UniProtKB-SubCell"/>
</dbReference>
<dbReference type="EnsemblMetazoa" id="ISCW022523-RA">
    <property type="protein sequence ID" value="ISCW022523-PA"/>
    <property type="gene ID" value="ISCW022523"/>
</dbReference>
<feature type="region of interest" description="Disordered" evidence="15">
    <location>
        <begin position="370"/>
        <end position="412"/>
    </location>
</feature>
<feature type="compositionally biased region" description="Low complexity" evidence="15">
    <location>
        <begin position="440"/>
        <end position="475"/>
    </location>
</feature>